<gene>
    <name evidence="2" type="ORF">BSAL_81345</name>
</gene>
<reference evidence="3" key="1">
    <citation type="submission" date="2015-09" db="EMBL/GenBank/DDBJ databases">
        <authorList>
            <consortium name="Pathogen Informatics"/>
        </authorList>
    </citation>
    <scope>NUCLEOTIDE SEQUENCE [LARGE SCALE GENOMIC DNA]</scope>
    <source>
        <strain evidence="3">Lake Konstanz</strain>
    </source>
</reference>
<dbReference type="Proteomes" id="UP000051952">
    <property type="component" value="Unassembled WGS sequence"/>
</dbReference>
<feature type="compositionally biased region" description="Low complexity" evidence="1">
    <location>
        <begin position="1"/>
        <end position="23"/>
    </location>
</feature>
<organism evidence="2 3">
    <name type="scientific">Bodo saltans</name>
    <name type="common">Flagellated protozoan</name>
    <dbReference type="NCBI Taxonomy" id="75058"/>
    <lineage>
        <taxon>Eukaryota</taxon>
        <taxon>Discoba</taxon>
        <taxon>Euglenozoa</taxon>
        <taxon>Kinetoplastea</taxon>
        <taxon>Metakinetoplastina</taxon>
        <taxon>Eubodonida</taxon>
        <taxon>Bodonidae</taxon>
        <taxon>Bodo</taxon>
    </lineage>
</organism>
<keyword evidence="3" id="KW-1185">Reference proteome</keyword>
<accession>A0A0S4J2B5</accession>
<feature type="region of interest" description="Disordered" evidence="1">
    <location>
        <begin position="1"/>
        <end position="103"/>
    </location>
</feature>
<name>A0A0S4J2B5_BODSA</name>
<dbReference type="VEuPathDB" id="TriTrypDB:BSAL_81345"/>
<feature type="compositionally biased region" description="Low complexity" evidence="1">
    <location>
        <begin position="36"/>
        <end position="57"/>
    </location>
</feature>
<evidence type="ECO:0000313" key="2">
    <source>
        <dbReference type="EMBL" id="CUG56132.1"/>
    </source>
</evidence>
<dbReference type="EMBL" id="CYKH01000874">
    <property type="protein sequence ID" value="CUG56132.1"/>
    <property type="molecule type" value="Genomic_DNA"/>
</dbReference>
<evidence type="ECO:0000313" key="3">
    <source>
        <dbReference type="Proteomes" id="UP000051952"/>
    </source>
</evidence>
<protein>
    <submittedName>
        <fullName evidence="2">Uncharacterized protein</fullName>
    </submittedName>
</protein>
<sequence length="284" mass="29384">MVAPLSVAHTTTATAKVKTTSAVGKQVAPHNSSLKAPSNTSSASPQAPAPVSVASPVQDTPKKKATQDAPALTTVWGSKQESTHTADADDDREDLPTLESLGAPASTTTGLAAAKTAAVARKNAGGSAALGAAAAAAGKSGSGKMPVSFASIVGTSKPVATTTTVAPVAVKKPAQRPREFILDGHTVSIDLLVKNKFIDNCYRDGTNVGRFCADHRAHSMMDCVNAHRDKYALLQGGEVDGKVLLTNKALENLRANTTYKGNFCTSPKPHDPLKCTYLHRKPGH</sequence>
<proteinExistence type="predicted"/>
<evidence type="ECO:0000256" key="1">
    <source>
        <dbReference type="SAM" id="MobiDB-lite"/>
    </source>
</evidence>
<dbReference type="AlphaFoldDB" id="A0A0S4J2B5"/>